<evidence type="ECO:0000259" key="1">
    <source>
        <dbReference type="Pfam" id="PF02010"/>
    </source>
</evidence>
<feature type="non-terminal residue" evidence="2">
    <location>
        <position position="269"/>
    </location>
</feature>
<dbReference type="AlphaFoldDB" id="A0A1B6KD86"/>
<reference evidence="2" key="1">
    <citation type="submission" date="2015-11" db="EMBL/GenBank/DDBJ databases">
        <title>De novo transcriptome assembly of four potential Pierce s Disease insect vectors from Arizona vineyards.</title>
        <authorList>
            <person name="Tassone E.E."/>
        </authorList>
    </citation>
    <scope>NUCLEOTIDE SEQUENCE</scope>
</reference>
<gene>
    <name evidence="2" type="ORF">g.2936</name>
</gene>
<organism evidence="2">
    <name type="scientific">Graphocephala atropunctata</name>
    <dbReference type="NCBI Taxonomy" id="36148"/>
    <lineage>
        <taxon>Eukaryota</taxon>
        <taxon>Metazoa</taxon>
        <taxon>Ecdysozoa</taxon>
        <taxon>Arthropoda</taxon>
        <taxon>Hexapoda</taxon>
        <taxon>Insecta</taxon>
        <taxon>Pterygota</taxon>
        <taxon>Neoptera</taxon>
        <taxon>Paraneoptera</taxon>
        <taxon>Hemiptera</taxon>
        <taxon>Auchenorrhyncha</taxon>
        <taxon>Membracoidea</taxon>
        <taxon>Cicadellidae</taxon>
        <taxon>Cicadellinae</taxon>
        <taxon>Cicadellini</taxon>
        <taxon>Graphocephala</taxon>
    </lineage>
</organism>
<feature type="non-terminal residue" evidence="2">
    <location>
        <position position="1"/>
    </location>
</feature>
<feature type="domain" description="PKD/REJ-like" evidence="1">
    <location>
        <begin position="63"/>
        <end position="206"/>
    </location>
</feature>
<dbReference type="InterPro" id="IPR002859">
    <property type="entry name" value="PKD/REJ-like"/>
</dbReference>
<protein>
    <recommendedName>
        <fullName evidence="1">PKD/REJ-like domain-containing protein</fullName>
    </recommendedName>
</protein>
<evidence type="ECO:0000313" key="2">
    <source>
        <dbReference type="EMBL" id="JAT09419.1"/>
    </source>
</evidence>
<proteinExistence type="predicted"/>
<sequence length="269" mass="28594">PLLSLSPPFLSLSQSSLSVPATVSDVRQGCVLTWESLPLVGYQTYPIKQLSGYQRVVPVGGSSSKQDCSLVVPIDSLQPRAHYRLRLTAACSAADLAYADITVSVDRPTKTTGFKVVPLQGTALQTKFNFSTEHTARSTCSFGFYPPSGPPLFFHTSAYWCMADTTLPAFSAGGSQVRTVVRVCNAQLQCTFTNGPTVQTSLPSAISPTQASSVSMLTSATLRTEELPEAITPAFTALSTTKLLQDKAAYNTVSAGVEAAVIERVNQSS</sequence>
<name>A0A1B6KD86_9HEMI</name>
<dbReference type="EMBL" id="GEBQ01030558">
    <property type="protein sequence ID" value="JAT09419.1"/>
    <property type="molecule type" value="Transcribed_RNA"/>
</dbReference>
<dbReference type="Pfam" id="PF02010">
    <property type="entry name" value="REJ"/>
    <property type="match status" value="1"/>
</dbReference>
<accession>A0A1B6KD86</accession>